<protein>
    <submittedName>
        <fullName evidence="1">Uncharacterized protein</fullName>
    </submittedName>
</protein>
<dbReference type="EMBL" id="NIRN01000001">
    <property type="protein sequence ID" value="PHI06613.1"/>
    <property type="molecule type" value="Genomic_DNA"/>
</dbReference>
<reference evidence="1 2" key="1">
    <citation type="submission" date="2017-06" db="EMBL/GenBank/DDBJ databases">
        <title>Draft genome sequence of Fusobacterium nucleatum subsp. polymorphum KCOM 1271 (=ChDC F305).</title>
        <authorList>
            <person name="Kook J.-K."/>
            <person name="Park S.-N."/>
            <person name="Lim Y.K."/>
            <person name="Roh H."/>
        </authorList>
    </citation>
    <scope>NUCLEOTIDE SEQUENCE [LARGE SCALE GENOMIC DNA]</scope>
    <source>
        <strain evidence="2">KCOM 1271 (ChDC F305)</strain>
    </source>
</reference>
<evidence type="ECO:0000313" key="1">
    <source>
        <dbReference type="EMBL" id="PHI06613.1"/>
    </source>
</evidence>
<dbReference type="Proteomes" id="UP000224182">
    <property type="component" value="Unassembled WGS sequence"/>
</dbReference>
<organism evidence="1 2">
    <name type="scientific">Fusobacterium nucleatum subsp. polymorphum</name>
    <name type="common">Fusobacterium polymorphum</name>
    <dbReference type="NCBI Taxonomy" id="76857"/>
    <lineage>
        <taxon>Bacteria</taxon>
        <taxon>Fusobacteriati</taxon>
        <taxon>Fusobacteriota</taxon>
        <taxon>Fusobacteriia</taxon>
        <taxon>Fusobacteriales</taxon>
        <taxon>Fusobacteriaceae</taxon>
        <taxon>Fusobacterium</taxon>
    </lineage>
</organism>
<accession>A0A2C6BQW6</accession>
<gene>
    <name evidence="1" type="ORF">CBG54_05980</name>
</gene>
<proteinExistence type="predicted"/>
<evidence type="ECO:0000313" key="2">
    <source>
        <dbReference type="Proteomes" id="UP000224182"/>
    </source>
</evidence>
<dbReference type="RefSeq" id="WP_098974352.1">
    <property type="nucleotide sequence ID" value="NZ_CP077115.1"/>
</dbReference>
<sequence>MYKLVMIHNKEKMYYEYAVVNQEYKMTNNKSFQLIQRKNFKKLDEIFLFINIKGELLKKEEKINLFLNSKFVEQKIKNKIRLYYNL</sequence>
<comment type="caution">
    <text evidence="1">The sequence shown here is derived from an EMBL/GenBank/DDBJ whole genome shotgun (WGS) entry which is preliminary data.</text>
</comment>
<name>A0A2C6BQW6_FUSNP</name>
<dbReference type="AlphaFoldDB" id="A0A2C6BQW6"/>